<dbReference type="Proteomes" id="UP001375370">
    <property type="component" value="Chromosome"/>
</dbReference>
<dbReference type="EMBL" id="CP146612">
    <property type="protein sequence ID" value="WWX24801.1"/>
    <property type="molecule type" value="Genomic_DNA"/>
</dbReference>
<protein>
    <submittedName>
        <fullName evidence="2">Uncharacterized protein</fullName>
    </submittedName>
</protein>
<keyword evidence="3" id="KW-1185">Reference proteome</keyword>
<dbReference type="Pfam" id="PF18849">
    <property type="entry name" value="baeRF_family7"/>
    <property type="match status" value="1"/>
</dbReference>
<evidence type="ECO:0000313" key="2">
    <source>
        <dbReference type="EMBL" id="WWX24801.1"/>
    </source>
</evidence>
<dbReference type="InterPro" id="IPR040837">
    <property type="entry name" value="Bact_RF_family7"/>
</dbReference>
<evidence type="ECO:0000256" key="1">
    <source>
        <dbReference type="SAM" id="MobiDB-lite"/>
    </source>
</evidence>
<feature type="region of interest" description="Disordered" evidence="1">
    <location>
        <begin position="162"/>
        <end position="189"/>
    </location>
</feature>
<accession>A0ABZ2J1W5</accession>
<organism evidence="2 3">
    <name type="scientific">Candidatus Dehalogenimonas loeffleri</name>
    <dbReference type="NCBI Taxonomy" id="3127115"/>
    <lineage>
        <taxon>Bacteria</taxon>
        <taxon>Bacillati</taxon>
        <taxon>Chloroflexota</taxon>
        <taxon>Dehalococcoidia</taxon>
        <taxon>Dehalococcoidales</taxon>
        <taxon>Dehalococcoidaceae</taxon>
        <taxon>Dehalogenimonas</taxon>
    </lineage>
</organism>
<reference evidence="2 3" key="1">
    <citation type="submission" date="2024-03" db="EMBL/GenBank/DDBJ databases">
        <title>A Dehalogenimonas Isolated from Estuarine Sediments Dihaloeliminates Chlorinated Alkanes.</title>
        <authorList>
            <person name="Yang Y."/>
            <person name="Wang H."/>
        </authorList>
    </citation>
    <scope>NUCLEOTIDE SEQUENCE [LARGE SCALE GENOMIC DNA]</scope>
    <source>
        <strain evidence="2 3">W</strain>
    </source>
</reference>
<dbReference type="RefSeq" id="WP_338736922.1">
    <property type="nucleotide sequence ID" value="NZ_CP146612.1"/>
</dbReference>
<proteinExistence type="predicted"/>
<sequence length="377" mass="42108">MELLHREDLLELLKKPASPAVSIYLPTHRTGDTGADAIAFRHLLAEAEQRLTETGVRAPVARKMLAPAHELLSEALFWQYQEEGLVCLVTPSSFGYYNLPFTVPATVVVADEYYIRPLLPLLADDGIYYLLSLSLNNAALFRVRWLAGREIILSEESRSLAGANQHDDSEKPLQYHTTGSGPAVFHGQADPEDFNKVHITHFLQKLSRELEKVLAAQRAPLVVAGVENIRAMFRAECAYANILPEGIEGNPDRMTPEHLRNEAWQIVSRHFERRRRQVLTQYLEEARPERSVNGLEPVLFAAADGRVTALFLKEGLEAWGSIDLGERQIETTPASAAGSVDLVEYAVRQTLMTGGDIYILKTEEQPEAAEIAALLRY</sequence>
<gene>
    <name evidence="2" type="ORF">V8247_05920</name>
</gene>
<name>A0ABZ2J1W5_9CHLR</name>
<evidence type="ECO:0000313" key="3">
    <source>
        <dbReference type="Proteomes" id="UP001375370"/>
    </source>
</evidence>